<dbReference type="FunFam" id="3.40.190.10:FF:000005">
    <property type="entry name" value="Porphobilinogen deaminase"/>
    <property type="match status" value="1"/>
</dbReference>
<dbReference type="PATRIC" id="fig|251703.9.peg.4681"/>
<dbReference type="PROSITE" id="PS00533">
    <property type="entry name" value="PORPHOBILINOGEN_DEAM"/>
    <property type="match status" value="1"/>
</dbReference>
<evidence type="ECO:0000256" key="1">
    <source>
        <dbReference type="ARBA" id="ARBA00002869"/>
    </source>
</evidence>
<accession>A0A0Q0EQY2</accession>
<dbReference type="HAMAP" id="MF_00260">
    <property type="entry name" value="Porphobil_deam"/>
    <property type="match status" value="1"/>
</dbReference>
<dbReference type="Pfam" id="PF01379">
    <property type="entry name" value="Porphobil_deam"/>
    <property type="match status" value="1"/>
</dbReference>
<dbReference type="Pfam" id="PF03900">
    <property type="entry name" value="Porphobil_deamC"/>
    <property type="match status" value="1"/>
</dbReference>
<dbReference type="AlphaFoldDB" id="A0A0Q0EQY2"/>
<feature type="domain" description="Porphobilinogen deaminase N-terminal" evidence="9">
    <location>
        <begin position="26"/>
        <end position="233"/>
    </location>
</feature>
<dbReference type="FunFam" id="3.40.190.10:FF:000004">
    <property type="entry name" value="Porphobilinogen deaminase"/>
    <property type="match status" value="1"/>
</dbReference>
<dbReference type="GO" id="GO:0004418">
    <property type="term" value="F:hydroxymethylbilane synthase activity"/>
    <property type="evidence" value="ECO:0007669"/>
    <property type="project" value="UniProtKB-UniRule"/>
</dbReference>
<proteinExistence type="inferred from homology"/>
<dbReference type="FunFam" id="3.30.160.40:FF:000002">
    <property type="entry name" value="Porphobilinogen deaminase"/>
    <property type="match status" value="1"/>
</dbReference>
<dbReference type="CDD" id="cd13646">
    <property type="entry name" value="PBP2_EcHMBS_like"/>
    <property type="match status" value="1"/>
</dbReference>
<dbReference type="PRINTS" id="PR00151">
    <property type="entry name" value="PORPHBDMNASE"/>
</dbReference>
<dbReference type="InterPro" id="IPR022418">
    <property type="entry name" value="Porphobilinogen_deaminase_C"/>
</dbReference>
<evidence type="ECO:0000259" key="10">
    <source>
        <dbReference type="Pfam" id="PF03900"/>
    </source>
</evidence>
<keyword evidence="6 8" id="KW-0627">Porphyrin biosynthesis</keyword>
<evidence type="ECO:0000256" key="7">
    <source>
        <dbReference type="ARBA" id="ARBA00048169"/>
    </source>
</evidence>
<comment type="function">
    <text evidence="1 8">Tetrapolymerization of the monopyrrole PBG into the hydroxymethylbilane pre-uroporphyrinogen in several discrete steps.</text>
</comment>
<evidence type="ECO:0000256" key="5">
    <source>
        <dbReference type="ARBA" id="ARBA00022679"/>
    </source>
</evidence>
<dbReference type="PANTHER" id="PTHR11557">
    <property type="entry name" value="PORPHOBILINOGEN DEAMINASE"/>
    <property type="match status" value="1"/>
</dbReference>
<comment type="catalytic activity">
    <reaction evidence="7 8">
        <text>4 porphobilinogen + H2O = hydroxymethylbilane + 4 NH4(+)</text>
        <dbReference type="Rhea" id="RHEA:13185"/>
        <dbReference type="ChEBI" id="CHEBI:15377"/>
        <dbReference type="ChEBI" id="CHEBI:28938"/>
        <dbReference type="ChEBI" id="CHEBI:57845"/>
        <dbReference type="ChEBI" id="CHEBI:58126"/>
        <dbReference type="EC" id="2.5.1.61"/>
    </reaction>
</comment>
<dbReference type="GO" id="GO:0005737">
    <property type="term" value="C:cytoplasm"/>
    <property type="evidence" value="ECO:0007669"/>
    <property type="project" value="UniProtKB-UniRule"/>
</dbReference>
<comment type="caution">
    <text evidence="11">The sequence shown here is derived from an EMBL/GenBank/DDBJ whole genome shotgun (WGS) entry which is preliminary data.</text>
</comment>
<name>A0A0Q0EQY2_9PSED</name>
<evidence type="ECO:0000256" key="8">
    <source>
        <dbReference type="HAMAP-Rule" id="MF_00260"/>
    </source>
</evidence>
<evidence type="ECO:0000256" key="2">
    <source>
        <dbReference type="ARBA" id="ARBA00004735"/>
    </source>
</evidence>
<comment type="similarity">
    <text evidence="3 8">Belongs to the HMBS family.</text>
</comment>
<dbReference type="GO" id="GO:0006782">
    <property type="term" value="P:protoporphyrinogen IX biosynthetic process"/>
    <property type="evidence" value="ECO:0007669"/>
    <property type="project" value="UniProtKB-UniRule"/>
</dbReference>
<dbReference type="Gene3D" id="3.30.160.40">
    <property type="entry name" value="Porphobilinogen deaminase, C-terminal domain"/>
    <property type="match status" value="1"/>
</dbReference>
<comment type="pathway">
    <text evidence="2">Porphyrin-containing compound metabolism; protoporphyrin-IX biosynthesis; coproporphyrinogen-III from 5-aminolevulinate: step 2/4.</text>
</comment>
<evidence type="ECO:0000256" key="4">
    <source>
        <dbReference type="ARBA" id="ARBA00011245"/>
    </source>
</evidence>
<dbReference type="InterPro" id="IPR022417">
    <property type="entry name" value="Porphobilin_deaminase_N"/>
</dbReference>
<feature type="domain" description="Porphobilinogen deaminase C-terminal" evidence="10">
    <location>
        <begin position="246"/>
        <end position="315"/>
    </location>
</feature>
<dbReference type="InterPro" id="IPR000860">
    <property type="entry name" value="HemC"/>
</dbReference>
<dbReference type="SUPFAM" id="SSF54782">
    <property type="entry name" value="Porphobilinogen deaminase (hydroxymethylbilane synthase), C-terminal domain"/>
    <property type="match status" value="1"/>
</dbReference>
<dbReference type="PANTHER" id="PTHR11557:SF0">
    <property type="entry name" value="PORPHOBILINOGEN DEAMINASE"/>
    <property type="match status" value="1"/>
</dbReference>
<evidence type="ECO:0000313" key="12">
    <source>
        <dbReference type="Proteomes" id="UP000050317"/>
    </source>
</evidence>
<keyword evidence="5 8" id="KW-0808">Transferase</keyword>
<organism evidence="11 12">
    <name type="scientific">Pseudomonas syringae pv. viburni</name>
    <dbReference type="NCBI Taxonomy" id="251703"/>
    <lineage>
        <taxon>Bacteria</taxon>
        <taxon>Pseudomonadati</taxon>
        <taxon>Pseudomonadota</taxon>
        <taxon>Gammaproteobacteria</taxon>
        <taxon>Pseudomonadales</taxon>
        <taxon>Pseudomonadaceae</taxon>
        <taxon>Pseudomonas</taxon>
    </lineage>
</organism>
<evidence type="ECO:0000256" key="6">
    <source>
        <dbReference type="ARBA" id="ARBA00023244"/>
    </source>
</evidence>
<sequence>MKPPRLSCYYPAHLLSTDCSMSSREIRIATRKSALALWQAEYVKARLEQAHPGLLVTLVPMVSRGDKLLDSPLSKIGGKGLFVKELETALLEDNADIAVHSMKDVPMDFPQGLGLLCICEREDPRDAFVSNTFESLDALPAGSIVGTSSLRRQAQLLARRPDLQIRFLRGNVNTRLAKLDGGEYDAIILAAAGLIRLGFEDRITSAISVDDSLPAGGQGAVGIECRSVDAEIHALLAPLHHEDTAVRVIAERSLNKHLNGGCQVPIACYAVLEGDDVWLRGLVGDPSGRVLLHADARAPQTSAQALGVQVAEALLAQGAAEILKAVYGEANNE</sequence>
<dbReference type="PIRSF" id="PIRSF001438">
    <property type="entry name" value="4pyrrol_synth_OHMeBilane_synth"/>
    <property type="match status" value="1"/>
</dbReference>
<comment type="cofactor">
    <cofactor evidence="8">
        <name>dipyrromethane</name>
        <dbReference type="ChEBI" id="CHEBI:60342"/>
    </cofactor>
    <text evidence="8">Binds 1 dipyrromethane group covalently.</text>
</comment>
<dbReference type="UniPathway" id="UPA00251">
    <property type="reaction ID" value="UER00319"/>
</dbReference>
<dbReference type="NCBIfam" id="TIGR00212">
    <property type="entry name" value="hemC"/>
    <property type="match status" value="1"/>
</dbReference>
<dbReference type="SUPFAM" id="SSF53850">
    <property type="entry name" value="Periplasmic binding protein-like II"/>
    <property type="match status" value="1"/>
</dbReference>
<feature type="modified residue" description="S-(dipyrrolylmethanemethyl)cysteine" evidence="8">
    <location>
        <position position="262"/>
    </location>
</feature>
<dbReference type="InterPro" id="IPR022419">
    <property type="entry name" value="Porphobilin_deaminase_cofac_BS"/>
</dbReference>
<evidence type="ECO:0000259" key="9">
    <source>
        <dbReference type="Pfam" id="PF01379"/>
    </source>
</evidence>
<evidence type="ECO:0000256" key="3">
    <source>
        <dbReference type="ARBA" id="ARBA00005638"/>
    </source>
</evidence>
<evidence type="ECO:0000313" key="11">
    <source>
        <dbReference type="EMBL" id="KPZ16539.1"/>
    </source>
</evidence>
<dbReference type="InterPro" id="IPR036803">
    <property type="entry name" value="Porphobilinogen_deaminase_C_sf"/>
</dbReference>
<reference evidence="11 12" key="1">
    <citation type="submission" date="2015-09" db="EMBL/GenBank/DDBJ databases">
        <title>Genome announcement of multiple Pseudomonas syringae strains.</title>
        <authorList>
            <person name="Thakur S."/>
            <person name="Wang P.W."/>
            <person name="Gong Y."/>
            <person name="Weir B.S."/>
            <person name="Guttman D.S."/>
        </authorList>
    </citation>
    <scope>NUCLEOTIDE SEQUENCE [LARGE SCALE GENOMIC DNA]</scope>
    <source>
        <strain evidence="11 12">ICMP3963</strain>
    </source>
</reference>
<dbReference type="EC" id="2.5.1.61" evidence="8"/>
<comment type="subunit">
    <text evidence="4 8">Monomer.</text>
</comment>
<gene>
    <name evidence="8" type="primary">hemC</name>
    <name evidence="11" type="ORF">ALO40_05511</name>
</gene>
<dbReference type="Proteomes" id="UP000050317">
    <property type="component" value="Unassembled WGS sequence"/>
</dbReference>
<dbReference type="Gene3D" id="3.40.190.10">
    <property type="entry name" value="Periplasmic binding protein-like II"/>
    <property type="match status" value="2"/>
</dbReference>
<comment type="miscellaneous">
    <text evidence="8">The porphobilinogen subunits are added to the dipyrromethane group.</text>
</comment>
<dbReference type="EMBL" id="LJRR01000195">
    <property type="protein sequence ID" value="KPZ16539.1"/>
    <property type="molecule type" value="Genomic_DNA"/>
</dbReference>
<protein>
    <recommendedName>
        <fullName evidence="8">Porphobilinogen deaminase</fullName>
        <shortName evidence="8">PBG</shortName>
        <ecNumber evidence="8">2.5.1.61</ecNumber>
    </recommendedName>
    <alternativeName>
        <fullName evidence="8">Hydroxymethylbilane synthase</fullName>
        <shortName evidence="8">HMBS</shortName>
    </alternativeName>
    <alternativeName>
        <fullName evidence="8">Pre-uroporphyrinogen synthase</fullName>
    </alternativeName>
</protein>